<dbReference type="PROSITE" id="PS00374">
    <property type="entry name" value="MGMT"/>
    <property type="match status" value="1"/>
</dbReference>
<keyword evidence="5" id="KW-0234">DNA repair</keyword>
<dbReference type="PANTHER" id="PTHR10815">
    <property type="entry name" value="METHYLATED-DNA--PROTEIN-CYSTEINE METHYLTRANSFERASE"/>
    <property type="match status" value="1"/>
</dbReference>
<dbReference type="InterPro" id="IPR014048">
    <property type="entry name" value="MethylDNA_cys_MeTrfase_DNA-bd"/>
</dbReference>
<reference evidence="9 10" key="1">
    <citation type="submission" date="2023-05" db="EMBL/GenBank/DDBJ databases">
        <title>Corynebacterium suedekumii sp. nov. and Corynebacterium breve sp. nov. isolated from raw cow's milk.</title>
        <authorList>
            <person name="Baer M.K."/>
            <person name="Mehl L."/>
            <person name="Hellmuth R."/>
            <person name="Marke G."/>
            <person name="Lipski A."/>
        </authorList>
    </citation>
    <scope>NUCLEOTIDE SEQUENCE [LARGE SCALE GENOMIC DNA]</scope>
    <source>
        <strain evidence="9 10">R4</strain>
    </source>
</reference>
<keyword evidence="4" id="KW-0227">DNA damage</keyword>
<dbReference type="InterPro" id="IPR008332">
    <property type="entry name" value="MethylG_MeTrfase_N"/>
</dbReference>
<protein>
    <submittedName>
        <fullName evidence="9">Methylated-DNA--[protein]-cysteine S-methyltransferase</fullName>
        <ecNumber evidence="9">2.1.1.63</ecNumber>
    </submittedName>
</protein>
<dbReference type="InterPro" id="IPR036631">
    <property type="entry name" value="MGMT_N_sf"/>
</dbReference>
<evidence type="ECO:0000256" key="3">
    <source>
        <dbReference type="ARBA" id="ARBA00022679"/>
    </source>
</evidence>
<dbReference type="PANTHER" id="PTHR10815:SF13">
    <property type="entry name" value="METHYLATED-DNA--PROTEIN-CYSTEINE METHYLTRANSFERASE"/>
    <property type="match status" value="1"/>
</dbReference>
<evidence type="ECO:0000259" key="8">
    <source>
        <dbReference type="Pfam" id="PF02870"/>
    </source>
</evidence>
<dbReference type="GO" id="GO:0003908">
    <property type="term" value="F:methylated-DNA-[protein]-cysteine S-methyltransferase activity"/>
    <property type="evidence" value="ECO:0007669"/>
    <property type="project" value="UniProtKB-EC"/>
</dbReference>
<sequence>MSSRVYSSPIGWLLLSSNAESLTQVDFIPAPPEVSDDHCPILDQASAWLDHYFAGHAVAFDVPLSLDNDTFSERAQHALALIPAGQTRSYTWLADQAGSPGAVRAAGTACARNPLPIFLPCHRIVRSDGVIGNYRGGTEAKKWLLDHERNLSDARAV</sequence>
<dbReference type="InterPro" id="IPR036388">
    <property type="entry name" value="WH-like_DNA-bd_sf"/>
</dbReference>
<dbReference type="Gene3D" id="3.30.160.70">
    <property type="entry name" value="Methylated DNA-protein cysteine methyltransferase domain"/>
    <property type="match status" value="1"/>
</dbReference>
<comment type="catalytic activity">
    <reaction evidence="6">
        <text>a 6-O-methyl-2'-deoxyguanosine in DNA + L-cysteinyl-[protein] = S-methyl-L-cysteinyl-[protein] + a 2'-deoxyguanosine in DNA</text>
        <dbReference type="Rhea" id="RHEA:24000"/>
        <dbReference type="Rhea" id="RHEA-COMP:10131"/>
        <dbReference type="Rhea" id="RHEA-COMP:10132"/>
        <dbReference type="Rhea" id="RHEA-COMP:11367"/>
        <dbReference type="Rhea" id="RHEA-COMP:11368"/>
        <dbReference type="ChEBI" id="CHEBI:29950"/>
        <dbReference type="ChEBI" id="CHEBI:82612"/>
        <dbReference type="ChEBI" id="CHEBI:85445"/>
        <dbReference type="ChEBI" id="CHEBI:85448"/>
        <dbReference type="EC" id="2.1.1.63"/>
    </reaction>
</comment>
<evidence type="ECO:0000313" key="10">
    <source>
        <dbReference type="Proteomes" id="UP001225598"/>
    </source>
</evidence>
<evidence type="ECO:0000256" key="1">
    <source>
        <dbReference type="ARBA" id="ARBA00001286"/>
    </source>
</evidence>
<accession>A0ABY8VFL1</accession>
<keyword evidence="2 9" id="KW-0489">Methyltransferase</keyword>
<feature type="domain" description="Methylated-DNA-[protein]-cysteine S-methyltransferase DNA binding" evidence="7">
    <location>
        <begin position="71"/>
        <end position="149"/>
    </location>
</feature>
<dbReference type="CDD" id="cd06445">
    <property type="entry name" value="ATase"/>
    <property type="match status" value="1"/>
</dbReference>
<evidence type="ECO:0000256" key="4">
    <source>
        <dbReference type="ARBA" id="ARBA00022763"/>
    </source>
</evidence>
<dbReference type="Proteomes" id="UP001225598">
    <property type="component" value="Chromosome"/>
</dbReference>
<dbReference type="Pfam" id="PF02870">
    <property type="entry name" value="Methyltransf_1N"/>
    <property type="match status" value="1"/>
</dbReference>
<dbReference type="Pfam" id="PF01035">
    <property type="entry name" value="DNA_binding_1"/>
    <property type="match status" value="1"/>
</dbReference>
<comment type="catalytic activity">
    <reaction evidence="1">
        <text>a 4-O-methyl-thymidine in DNA + L-cysteinyl-[protein] = a thymidine in DNA + S-methyl-L-cysteinyl-[protein]</text>
        <dbReference type="Rhea" id="RHEA:53428"/>
        <dbReference type="Rhea" id="RHEA-COMP:10131"/>
        <dbReference type="Rhea" id="RHEA-COMP:10132"/>
        <dbReference type="Rhea" id="RHEA-COMP:13555"/>
        <dbReference type="Rhea" id="RHEA-COMP:13556"/>
        <dbReference type="ChEBI" id="CHEBI:29950"/>
        <dbReference type="ChEBI" id="CHEBI:82612"/>
        <dbReference type="ChEBI" id="CHEBI:137386"/>
        <dbReference type="ChEBI" id="CHEBI:137387"/>
        <dbReference type="EC" id="2.1.1.63"/>
    </reaction>
</comment>
<dbReference type="RefSeq" id="WP_284825957.1">
    <property type="nucleotide sequence ID" value="NZ_CP126969.1"/>
</dbReference>
<dbReference type="SUPFAM" id="SSF53155">
    <property type="entry name" value="Methylated DNA-protein cysteine methyltransferase domain"/>
    <property type="match status" value="1"/>
</dbReference>
<organism evidence="9 10">
    <name type="scientific">Corynebacterium breve</name>
    <dbReference type="NCBI Taxonomy" id="3049799"/>
    <lineage>
        <taxon>Bacteria</taxon>
        <taxon>Bacillati</taxon>
        <taxon>Actinomycetota</taxon>
        <taxon>Actinomycetes</taxon>
        <taxon>Mycobacteriales</taxon>
        <taxon>Corynebacteriaceae</taxon>
        <taxon>Corynebacterium</taxon>
    </lineage>
</organism>
<dbReference type="Gene3D" id="1.10.10.10">
    <property type="entry name" value="Winged helix-like DNA-binding domain superfamily/Winged helix DNA-binding domain"/>
    <property type="match status" value="1"/>
</dbReference>
<keyword evidence="10" id="KW-1185">Reference proteome</keyword>
<evidence type="ECO:0000256" key="6">
    <source>
        <dbReference type="ARBA" id="ARBA00049348"/>
    </source>
</evidence>
<dbReference type="EC" id="2.1.1.63" evidence="9"/>
<dbReference type="EMBL" id="CP126969">
    <property type="protein sequence ID" value="WIM68430.1"/>
    <property type="molecule type" value="Genomic_DNA"/>
</dbReference>
<dbReference type="GO" id="GO:0032259">
    <property type="term" value="P:methylation"/>
    <property type="evidence" value="ECO:0007669"/>
    <property type="project" value="UniProtKB-KW"/>
</dbReference>
<dbReference type="InterPro" id="IPR001497">
    <property type="entry name" value="MethylDNA_cys_MeTrfase_AS"/>
</dbReference>
<dbReference type="InterPro" id="IPR036217">
    <property type="entry name" value="MethylDNA_cys_MeTrfase_DNAb"/>
</dbReference>
<dbReference type="SUPFAM" id="SSF46767">
    <property type="entry name" value="Methylated DNA-protein cysteine methyltransferase, C-terminal domain"/>
    <property type="match status" value="1"/>
</dbReference>
<evidence type="ECO:0000256" key="2">
    <source>
        <dbReference type="ARBA" id="ARBA00022603"/>
    </source>
</evidence>
<feature type="domain" description="Methylguanine DNA methyltransferase ribonuclease-like" evidence="8">
    <location>
        <begin position="4"/>
        <end position="66"/>
    </location>
</feature>
<evidence type="ECO:0000259" key="7">
    <source>
        <dbReference type="Pfam" id="PF01035"/>
    </source>
</evidence>
<proteinExistence type="predicted"/>
<name>A0ABY8VFL1_9CORY</name>
<evidence type="ECO:0000256" key="5">
    <source>
        <dbReference type="ARBA" id="ARBA00023204"/>
    </source>
</evidence>
<evidence type="ECO:0000313" key="9">
    <source>
        <dbReference type="EMBL" id="WIM68430.1"/>
    </source>
</evidence>
<dbReference type="NCBIfam" id="TIGR00589">
    <property type="entry name" value="ogt"/>
    <property type="match status" value="1"/>
</dbReference>
<keyword evidence="3 9" id="KW-0808">Transferase</keyword>
<gene>
    <name evidence="9" type="ORF">QP027_03260</name>
</gene>